<evidence type="ECO:0000313" key="1">
    <source>
        <dbReference type="EMBL" id="KAF7506355.1"/>
    </source>
</evidence>
<dbReference type="OrthoDB" id="4155294at2759"/>
<protein>
    <submittedName>
        <fullName evidence="1">Uncharacterized protein</fullName>
    </submittedName>
</protein>
<name>A0A8H7AC08_9EURO</name>
<dbReference type="AlphaFoldDB" id="A0A8H7AC08"/>
<dbReference type="Proteomes" id="UP000606974">
    <property type="component" value="Unassembled WGS sequence"/>
</dbReference>
<organism evidence="1 2">
    <name type="scientific">Endocarpon pusillum</name>
    <dbReference type="NCBI Taxonomy" id="364733"/>
    <lineage>
        <taxon>Eukaryota</taxon>
        <taxon>Fungi</taxon>
        <taxon>Dikarya</taxon>
        <taxon>Ascomycota</taxon>
        <taxon>Pezizomycotina</taxon>
        <taxon>Eurotiomycetes</taxon>
        <taxon>Chaetothyriomycetidae</taxon>
        <taxon>Verrucariales</taxon>
        <taxon>Verrucariaceae</taxon>
        <taxon>Endocarpon</taxon>
    </lineage>
</organism>
<dbReference type="EMBL" id="JAACFV010000088">
    <property type="protein sequence ID" value="KAF7506355.1"/>
    <property type="molecule type" value="Genomic_DNA"/>
</dbReference>
<accession>A0A8H7AC08</accession>
<proteinExistence type="predicted"/>
<gene>
    <name evidence="1" type="ORF">GJ744_011821</name>
</gene>
<evidence type="ECO:0000313" key="2">
    <source>
        <dbReference type="Proteomes" id="UP000606974"/>
    </source>
</evidence>
<keyword evidence="2" id="KW-1185">Reference proteome</keyword>
<comment type="caution">
    <text evidence="1">The sequence shown here is derived from an EMBL/GenBank/DDBJ whole genome shotgun (WGS) entry which is preliminary data.</text>
</comment>
<sequence length="136" mass="15448">MIKAENFPATIHNSINYSQISADSILFEWSFCSLNSPYTGHMEGSLVAKSVKFESSAPYHPTQDSLRYVVYNWSFMGQEEDNHDRARPPDGTCGSVIWDNDKGSFSDSTTNTLRREGGLAFLLRLARARWLRQHIV</sequence>
<reference evidence="1" key="1">
    <citation type="submission" date="2020-02" db="EMBL/GenBank/DDBJ databases">
        <authorList>
            <person name="Palmer J.M."/>
        </authorList>
    </citation>
    <scope>NUCLEOTIDE SEQUENCE</scope>
    <source>
        <strain evidence="1">EPUS1.4</strain>
        <tissue evidence="1">Thallus</tissue>
    </source>
</reference>